<dbReference type="RefSeq" id="WP_191845680.1">
    <property type="nucleotide sequence ID" value="NZ_BMUO01000002.1"/>
</dbReference>
<dbReference type="Proteomes" id="UP001353952">
    <property type="component" value="Unassembled WGS sequence"/>
</dbReference>
<gene>
    <name evidence="1" type="ORF">RFN57_15075</name>
</gene>
<proteinExistence type="predicted"/>
<name>A0ABU6LY98_9ACTN</name>
<evidence type="ECO:0000313" key="1">
    <source>
        <dbReference type="EMBL" id="MEC7053602.1"/>
    </source>
</evidence>
<keyword evidence="2" id="KW-1185">Reference proteome</keyword>
<organism evidence="1 2">
    <name type="scientific">Streptomyces violaceochromogenes</name>
    <dbReference type="NCBI Taxonomy" id="67377"/>
    <lineage>
        <taxon>Bacteria</taxon>
        <taxon>Bacillati</taxon>
        <taxon>Actinomycetota</taxon>
        <taxon>Actinomycetes</taxon>
        <taxon>Kitasatosporales</taxon>
        <taxon>Streptomycetaceae</taxon>
        <taxon>Streptomyces</taxon>
    </lineage>
</organism>
<dbReference type="EMBL" id="JAYXNZ010000002">
    <property type="protein sequence ID" value="MEC7053602.1"/>
    <property type="molecule type" value="Genomic_DNA"/>
</dbReference>
<protein>
    <submittedName>
        <fullName evidence="1">Uncharacterized protein</fullName>
    </submittedName>
</protein>
<sequence>MTAETLYRELNQIRREMTEGRDVDDAFPDDDPGAMVDRVRALAEGNEYPSGRPVGRAGQAFAWDQFDAQLLPRLIGKVEGTLAGTVNTAGIRATFIGAKGDLAERTRMFSDQLLAKRPCVSISITGNPRRLFVYGHSMAASLSVLVHLPGSPLHAATVTQRTALMSSCSDAHRLARSGDWVHMAGAPLVPDADPGCVLLPNSLRHLEEPLRRAGYTEVEFVPVEQITPAVIEAVLEHAVPAAIHCSGHVLNSAIALVASRHGMTVRLYGANGKALEPWAASQMICEAATSGHPYLQGLIIARYATAALQIGRILDEDRAGETLNDRE</sequence>
<comment type="caution">
    <text evidence="1">The sequence shown here is derived from an EMBL/GenBank/DDBJ whole genome shotgun (WGS) entry which is preliminary data.</text>
</comment>
<accession>A0ABU6LY98</accession>
<evidence type="ECO:0000313" key="2">
    <source>
        <dbReference type="Proteomes" id="UP001353952"/>
    </source>
</evidence>
<reference evidence="1 2" key="1">
    <citation type="submission" date="2024-01" db="EMBL/GenBank/DDBJ databases">
        <title>Genome analysis.</title>
        <authorList>
            <person name="Zhang K."/>
        </authorList>
    </citation>
    <scope>NUCLEOTIDE SEQUENCE [LARGE SCALE GENOMIC DNA]</scope>
    <source>
        <strain evidence="1 2">CGMCC 4.1753</strain>
    </source>
</reference>